<sequence>MRWPQSCRFGRSQYIGISVVCQMTACVIIMLLGVGFFSSLCPINSSELIIYKDLSYCLLTILFVPEVGDCFLPSDGMLVKFHTGSWDFLVELTNVAFTSLLSLRFKCTDIVEGGHPECMQELDGHQLCYVSFMKDIHDEGFSIPILYSTTRVYNLAKSWTNPYFVLYSGVAIGTSRTCMHFVPRYIPLPVRVNHPMVCNVTGTMSWVISDKTTITIPLTDDFLQTDPILGFKYYNHTAITQVCATCTPNGDDFSASNCDISSSIIYGYTPNVTIRLTYTTGYLYIVEDQASIVNDNIQELSFSSFGSCSQSELVYLCFWAADSIVLDRYIYQYYFLREDAPSWCYSVLKSTLTDSNLTIFYNNTYLSESSQDVLTVQPDPVQLLSASCTNRGFYNNVFWMEYDLKEFFTLNNYRATELTRNNTIIAAQTRFQTDSKKVYNLLHHIKMLYVPCLMRPKLIIYANYMHFFFRDFIKRSNTDMCHSLLLPSYSHTEAFKNLAVKDTKDKNINVCTSALNNTEEMLAYTSTITDIRLEFYEQYPFSETYQDQVLLGDFYLSTSVPDIYFYQKKHIVLTCKSYVPAKSLSCWSLFKEIRAQYSRKTLSAVIFFNDVPYQISTIVFKETYLLIIFTVGSCLMTGLLGAIYVLAISKTFEKKEGVNSQQEEVLP</sequence>
<name>A0A132P028_GIAIN</name>
<feature type="transmembrane region" description="Helical" evidence="1">
    <location>
        <begin position="624"/>
        <end position="647"/>
    </location>
</feature>
<evidence type="ECO:0000313" key="2">
    <source>
        <dbReference type="EMBL" id="KWX15676.1"/>
    </source>
</evidence>
<dbReference type="AlphaFoldDB" id="A0A132P028"/>
<keyword evidence="1" id="KW-1133">Transmembrane helix</keyword>
<reference evidence="2 3" key="1">
    <citation type="journal article" date="2015" name="Mol. Biochem. Parasitol.">
        <title>Identification of polymorphic genes for use in assemblage B genotyping assays through comparative genomics of multiple assemblage B Giardia duodenalis isolates.</title>
        <authorList>
            <person name="Wielinga C."/>
            <person name="Thompson R.C."/>
            <person name="Monis P."/>
            <person name="Ryan U."/>
        </authorList>
    </citation>
    <scope>NUCLEOTIDE SEQUENCE [LARGE SCALE GENOMIC DNA]</scope>
    <source>
        <strain evidence="2 3">BAH15c1</strain>
    </source>
</reference>
<keyword evidence="1" id="KW-0812">Transmembrane</keyword>
<dbReference type="VEuPathDB" id="GiardiaDB:QR46_0258"/>
<keyword evidence="1" id="KW-0472">Membrane</keyword>
<evidence type="ECO:0000313" key="3">
    <source>
        <dbReference type="Proteomes" id="UP000070089"/>
    </source>
</evidence>
<proteinExistence type="predicted"/>
<feature type="transmembrane region" description="Helical" evidence="1">
    <location>
        <begin position="12"/>
        <end position="37"/>
    </location>
</feature>
<gene>
    <name evidence="2" type="ORF">QR46_0258</name>
</gene>
<dbReference type="OrthoDB" id="10296872at2759"/>
<organism evidence="2 3">
    <name type="scientific">Giardia duodenalis assemblage B</name>
    <dbReference type="NCBI Taxonomy" id="1394984"/>
    <lineage>
        <taxon>Eukaryota</taxon>
        <taxon>Metamonada</taxon>
        <taxon>Diplomonadida</taxon>
        <taxon>Hexamitidae</taxon>
        <taxon>Giardiinae</taxon>
        <taxon>Giardia</taxon>
    </lineage>
</organism>
<evidence type="ECO:0000256" key="1">
    <source>
        <dbReference type="SAM" id="Phobius"/>
    </source>
</evidence>
<protein>
    <submittedName>
        <fullName evidence="2">Uncharacterized protein</fullName>
    </submittedName>
</protein>
<dbReference type="EMBL" id="JXTI01000004">
    <property type="protein sequence ID" value="KWX15676.1"/>
    <property type="molecule type" value="Genomic_DNA"/>
</dbReference>
<comment type="caution">
    <text evidence="2">The sequence shown here is derived from an EMBL/GenBank/DDBJ whole genome shotgun (WGS) entry which is preliminary data.</text>
</comment>
<dbReference type="Proteomes" id="UP000070089">
    <property type="component" value="Unassembled WGS sequence"/>
</dbReference>
<accession>A0A132P028</accession>